<dbReference type="SUPFAM" id="SSF56784">
    <property type="entry name" value="HAD-like"/>
    <property type="match status" value="1"/>
</dbReference>
<dbReference type="AlphaFoldDB" id="A0A1H9FYC1"/>
<comment type="cofactor">
    <cofactor evidence="1">
        <name>Mg(2+)</name>
        <dbReference type="ChEBI" id="CHEBI:18420"/>
    </cofactor>
</comment>
<keyword evidence="2" id="KW-0479">Metal-binding</keyword>
<dbReference type="Pfam" id="PF00702">
    <property type="entry name" value="Hydrolase"/>
    <property type="match status" value="1"/>
</dbReference>
<dbReference type="InterPro" id="IPR036412">
    <property type="entry name" value="HAD-like_sf"/>
</dbReference>
<dbReference type="PANTHER" id="PTHR46470">
    <property type="entry name" value="N-ACYLNEURAMINATE-9-PHOSPHATASE"/>
    <property type="match status" value="1"/>
</dbReference>
<dbReference type="OrthoDB" id="264363at2"/>
<keyword evidence="6" id="KW-1185">Reference proteome</keyword>
<gene>
    <name evidence="5" type="ORF">SAMN04487977_104212</name>
</gene>
<dbReference type="InterPro" id="IPR023214">
    <property type="entry name" value="HAD_sf"/>
</dbReference>
<evidence type="ECO:0000256" key="1">
    <source>
        <dbReference type="ARBA" id="ARBA00001946"/>
    </source>
</evidence>
<accession>A0A1H9FYC1</accession>
<dbReference type="GO" id="GO:0044281">
    <property type="term" value="P:small molecule metabolic process"/>
    <property type="evidence" value="ECO:0007669"/>
    <property type="project" value="UniProtKB-ARBA"/>
</dbReference>
<dbReference type="SFLD" id="SFLDS00003">
    <property type="entry name" value="Haloacid_Dehalogenase"/>
    <property type="match status" value="1"/>
</dbReference>
<dbReference type="PANTHER" id="PTHR46470:SF2">
    <property type="entry name" value="GLYCERALDEHYDE 3-PHOSPHATE PHOSPHATASE"/>
    <property type="match status" value="1"/>
</dbReference>
<evidence type="ECO:0000313" key="5">
    <source>
        <dbReference type="EMBL" id="SEQ42912.1"/>
    </source>
</evidence>
<dbReference type="InterPro" id="IPR051400">
    <property type="entry name" value="HAD-like_hydrolase"/>
</dbReference>
<dbReference type="NCBIfam" id="TIGR01509">
    <property type="entry name" value="HAD-SF-IA-v3"/>
    <property type="match status" value="1"/>
</dbReference>
<dbReference type="SFLD" id="SFLDG01129">
    <property type="entry name" value="C1.5:_HAD__Beta-PGM__Phosphata"/>
    <property type="match status" value="1"/>
</dbReference>
<dbReference type="NCBIfam" id="TIGR01549">
    <property type="entry name" value="HAD-SF-IA-v1"/>
    <property type="match status" value="1"/>
</dbReference>
<keyword evidence="4" id="KW-0460">Magnesium</keyword>
<reference evidence="5 6" key="1">
    <citation type="submission" date="2016-10" db="EMBL/GenBank/DDBJ databases">
        <authorList>
            <person name="de Groot N.N."/>
        </authorList>
    </citation>
    <scope>NUCLEOTIDE SEQUENCE [LARGE SCALE GENOMIC DNA]</scope>
    <source>
        <strain evidence="5 6">B25</strain>
    </source>
</reference>
<name>A0A1H9FYC1_9SPIR</name>
<dbReference type="Gene3D" id="3.40.50.1000">
    <property type="entry name" value="HAD superfamily/HAD-like"/>
    <property type="match status" value="1"/>
</dbReference>
<sequence length="226" mass="25948">MIKAVVFDMFETLVTLFTGRTYFSEDIAKDVGLADIESFRKEWHLIEHDRSTGKYTIEEGLSLVFKKIGIYSDEKVRTIVNNRLTALKDTFDDIPEESIQLLKALKDRGIKTGLITNTFSDERDLIKSSALFPYFDVALISYEQGICKPAPEMYQRMIERLRVAPEECLYVGDGGSRELYGARDAGMKAVQCTWFAERAYEPHIPCPPLDEFEHVVHQMDVLDFLK</sequence>
<evidence type="ECO:0000256" key="4">
    <source>
        <dbReference type="ARBA" id="ARBA00022842"/>
    </source>
</evidence>
<dbReference type="GO" id="GO:0046872">
    <property type="term" value="F:metal ion binding"/>
    <property type="evidence" value="ECO:0007669"/>
    <property type="project" value="UniProtKB-KW"/>
</dbReference>
<dbReference type="PRINTS" id="PR00413">
    <property type="entry name" value="HADHALOGNASE"/>
</dbReference>
<organism evidence="5 6">
    <name type="scientific">Treponema bryantii</name>
    <dbReference type="NCBI Taxonomy" id="163"/>
    <lineage>
        <taxon>Bacteria</taxon>
        <taxon>Pseudomonadati</taxon>
        <taxon>Spirochaetota</taxon>
        <taxon>Spirochaetia</taxon>
        <taxon>Spirochaetales</taxon>
        <taxon>Treponemataceae</taxon>
        <taxon>Treponema</taxon>
    </lineage>
</organism>
<dbReference type="InterPro" id="IPR006439">
    <property type="entry name" value="HAD-SF_hydro_IA"/>
</dbReference>
<dbReference type="Proteomes" id="UP000182360">
    <property type="component" value="Unassembled WGS sequence"/>
</dbReference>
<dbReference type="GO" id="GO:0016791">
    <property type="term" value="F:phosphatase activity"/>
    <property type="evidence" value="ECO:0007669"/>
    <property type="project" value="TreeGrafter"/>
</dbReference>
<keyword evidence="3 5" id="KW-0378">Hydrolase</keyword>
<proteinExistence type="predicted"/>
<protein>
    <submittedName>
        <fullName evidence="5">Putative hydrolase of the HAD superfamily</fullName>
    </submittedName>
</protein>
<evidence type="ECO:0000313" key="6">
    <source>
        <dbReference type="Proteomes" id="UP000182360"/>
    </source>
</evidence>
<evidence type="ECO:0000256" key="3">
    <source>
        <dbReference type="ARBA" id="ARBA00022801"/>
    </source>
</evidence>
<dbReference type="EMBL" id="FOFU01000004">
    <property type="protein sequence ID" value="SEQ42912.1"/>
    <property type="molecule type" value="Genomic_DNA"/>
</dbReference>
<dbReference type="RefSeq" id="WP_074643220.1">
    <property type="nucleotide sequence ID" value="NZ_FOFU01000004.1"/>
</dbReference>
<evidence type="ECO:0000256" key="2">
    <source>
        <dbReference type="ARBA" id="ARBA00022723"/>
    </source>
</evidence>